<dbReference type="SUPFAM" id="SSF53756">
    <property type="entry name" value="UDP-Glycosyltransferase/glycogen phosphorylase"/>
    <property type="match status" value="1"/>
</dbReference>
<evidence type="ECO:0000313" key="3">
    <source>
        <dbReference type="EMBL" id="MBW9110725.1"/>
    </source>
</evidence>
<evidence type="ECO:0000256" key="1">
    <source>
        <dbReference type="ARBA" id="ARBA00022679"/>
    </source>
</evidence>
<sequence>MTLRVLSLYEGFFAGGARILHSDVVAGLHAAGEQSHGVLSLSAQARRDATVQFAHDDPRYRRLAGAGVEITALGGTAGAKPMDPSSFGELDLYRAAEAIAQADVVLSLKEQPLGLLLALRAHGLMPSVPVAACLHRSDPGHSGPALGWLREAAETGLLTATISCAESTDAAYAQHLPFGLDRRVVRNGIDIDVFTPEADPADGAALRVRLGIPLDAPVVLLAARFDAMKDPGLFLRATARLSARRPDAHFVLCGAGMRPDNAAFASLMTDAAVPADRVHALGIRGDMPDLYRIADIVALTSAFGEASPLCLLEGAASGATPVTTDVGDAASSVAGFGLVTPREPHAIAAVWESVLSERGRLREAALAARAGLSRGRMIDEYRAAIEGLAERRRLAA</sequence>
<dbReference type="PANTHER" id="PTHR12526">
    <property type="entry name" value="GLYCOSYLTRANSFERASE"/>
    <property type="match status" value="1"/>
</dbReference>
<dbReference type="RefSeq" id="WP_220339915.1">
    <property type="nucleotide sequence ID" value="NZ_JAEUAX010000006.1"/>
</dbReference>
<dbReference type="InterPro" id="IPR001296">
    <property type="entry name" value="Glyco_trans_1"/>
</dbReference>
<dbReference type="Gene3D" id="3.40.50.2000">
    <property type="entry name" value="Glycogen Phosphorylase B"/>
    <property type="match status" value="2"/>
</dbReference>
<keyword evidence="4" id="KW-1185">Reference proteome</keyword>
<comment type="caution">
    <text evidence="3">The sequence shown here is derived from an EMBL/GenBank/DDBJ whole genome shotgun (WGS) entry which is preliminary data.</text>
</comment>
<protein>
    <submittedName>
        <fullName evidence="3">Glycosyltransferase</fullName>
    </submittedName>
</protein>
<dbReference type="PANTHER" id="PTHR12526:SF630">
    <property type="entry name" value="GLYCOSYLTRANSFERASE"/>
    <property type="match status" value="1"/>
</dbReference>
<evidence type="ECO:0000259" key="2">
    <source>
        <dbReference type="Pfam" id="PF00534"/>
    </source>
</evidence>
<keyword evidence="1" id="KW-0808">Transferase</keyword>
<proteinExistence type="predicted"/>
<dbReference type="Pfam" id="PF00534">
    <property type="entry name" value="Glycos_transf_1"/>
    <property type="match status" value="1"/>
</dbReference>
<dbReference type="Proteomes" id="UP000777440">
    <property type="component" value="Unassembled WGS sequence"/>
</dbReference>
<dbReference type="EMBL" id="JAEUAX010000006">
    <property type="protein sequence ID" value="MBW9110725.1"/>
    <property type="molecule type" value="Genomic_DNA"/>
</dbReference>
<feature type="domain" description="Glycosyl transferase family 1" evidence="2">
    <location>
        <begin position="207"/>
        <end position="362"/>
    </location>
</feature>
<accession>A0ABS7I006</accession>
<reference evidence="3 4" key="1">
    <citation type="journal article" date="2021" name="MBio">
        <title>Poor Competitiveness of Bradyrhizobium in Pigeon Pea Root Colonization in Indian Soils.</title>
        <authorList>
            <person name="Chalasani D."/>
            <person name="Basu A."/>
            <person name="Pullabhotla S.V.S.R.N."/>
            <person name="Jorrin B."/>
            <person name="Neal A.L."/>
            <person name="Poole P.S."/>
            <person name="Podile A.R."/>
            <person name="Tkacz A."/>
        </authorList>
    </citation>
    <scope>NUCLEOTIDE SEQUENCE [LARGE SCALE GENOMIC DNA]</scope>
    <source>
        <strain evidence="3 4">HU12</strain>
    </source>
</reference>
<gene>
    <name evidence="3" type="ORF">JNB61_13165</name>
</gene>
<organism evidence="3 4">
    <name type="scientific">Microbacterium ureisolvens</name>
    <dbReference type="NCBI Taxonomy" id="2781186"/>
    <lineage>
        <taxon>Bacteria</taxon>
        <taxon>Bacillati</taxon>
        <taxon>Actinomycetota</taxon>
        <taxon>Actinomycetes</taxon>
        <taxon>Micrococcales</taxon>
        <taxon>Microbacteriaceae</taxon>
        <taxon>Microbacterium</taxon>
    </lineage>
</organism>
<evidence type="ECO:0000313" key="4">
    <source>
        <dbReference type="Proteomes" id="UP000777440"/>
    </source>
</evidence>
<name>A0ABS7I006_9MICO</name>